<keyword evidence="1" id="KW-0732">Signal</keyword>
<gene>
    <name evidence="2" type="ORF">GCM10022409_45860</name>
</gene>
<evidence type="ECO:0000313" key="3">
    <source>
        <dbReference type="Proteomes" id="UP001501469"/>
    </source>
</evidence>
<evidence type="ECO:0000256" key="1">
    <source>
        <dbReference type="SAM" id="SignalP"/>
    </source>
</evidence>
<dbReference type="RefSeq" id="WP_345059308.1">
    <property type="nucleotide sequence ID" value="NZ_BAABDK010000034.1"/>
</dbReference>
<dbReference type="Proteomes" id="UP001501469">
    <property type="component" value="Unassembled WGS sequence"/>
</dbReference>
<reference evidence="3" key="1">
    <citation type="journal article" date="2019" name="Int. J. Syst. Evol. Microbiol.">
        <title>The Global Catalogue of Microorganisms (GCM) 10K type strain sequencing project: providing services to taxonomists for standard genome sequencing and annotation.</title>
        <authorList>
            <consortium name="The Broad Institute Genomics Platform"/>
            <consortium name="The Broad Institute Genome Sequencing Center for Infectious Disease"/>
            <person name="Wu L."/>
            <person name="Ma J."/>
        </authorList>
    </citation>
    <scope>NUCLEOTIDE SEQUENCE [LARGE SCALE GENOMIC DNA]</scope>
    <source>
        <strain evidence="3">JCM 17225</strain>
    </source>
</reference>
<sequence>MPFPVSYRLPAVALSLLLAGCSSPTEDAPTTTTGPPRPPRAAAAKPFVGTILLVEHRYVLGIRTTTFVTLTFDGPRLRRDIRTGSFADSTERYGIIADLRTDSVTYYVQDATRNAHYRMARPAYLARVAANEPIFSPLTDRKPYSTIFEPVPLNSPALHSTAVAGPALRRLSSFQAVLFMLPDLTRCDAFYSEQVRVSKAAVACIVHHSPAALPTLALGVRYTPTPQPTSTGLLDRMHHRLSNLFSQDTELESFEPTASEDAFDLPAGSTNNLEEMMTAASNSSHHHHHH</sequence>
<protein>
    <recommendedName>
        <fullName evidence="4">DUF4369 domain-containing protein</fullName>
    </recommendedName>
</protein>
<organism evidence="2 3">
    <name type="scientific">Hymenobacter glaciei</name>
    <dbReference type="NCBI Taxonomy" id="877209"/>
    <lineage>
        <taxon>Bacteria</taxon>
        <taxon>Pseudomonadati</taxon>
        <taxon>Bacteroidota</taxon>
        <taxon>Cytophagia</taxon>
        <taxon>Cytophagales</taxon>
        <taxon>Hymenobacteraceae</taxon>
        <taxon>Hymenobacter</taxon>
    </lineage>
</organism>
<evidence type="ECO:0008006" key="4">
    <source>
        <dbReference type="Google" id="ProtNLM"/>
    </source>
</evidence>
<comment type="caution">
    <text evidence="2">The sequence shown here is derived from an EMBL/GenBank/DDBJ whole genome shotgun (WGS) entry which is preliminary data.</text>
</comment>
<keyword evidence="3" id="KW-1185">Reference proteome</keyword>
<name>A0ABP7UVA6_9BACT</name>
<dbReference type="EMBL" id="BAABDK010000034">
    <property type="protein sequence ID" value="GAA4053706.1"/>
    <property type="molecule type" value="Genomic_DNA"/>
</dbReference>
<evidence type="ECO:0000313" key="2">
    <source>
        <dbReference type="EMBL" id="GAA4053706.1"/>
    </source>
</evidence>
<feature type="chain" id="PRO_5047481404" description="DUF4369 domain-containing protein" evidence="1">
    <location>
        <begin position="28"/>
        <end position="290"/>
    </location>
</feature>
<proteinExistence type="predicted"/>
<feature type="signal peptide" evidence="1">
    <location>
        <begin position="1"/>
        <end position="27"/>
    </location>
</feature>
<accession>A0ABP7UVA6</accession>